<dbReference type="PANTHER" id="PTHR47461">
    <property type="entry name" value="PHYTOLONGIN PHYL1.2"/>
    <property type="match status" value="1"/>
</dbReference>
<keyword evidence="1" id="KW-1133">Transmembrane helix</keyword>
<keyword evidence="1" id="KW-0812">Transmembrane</keyword>
<accession>A0A6A1UYA4</accession>
<evidence type="ECO:0000256" key="1">
    <source>
        <dbReference type="SAM" id="Phobius"/>
    </source>
</evidence>
<keyword evidence="3" id="KW-1185">Reference proteome</keyword>
<reference evidence="2 3" key="1">
    <citation type="journal article" date="2019" name="Plant Biotechnol. J.">
        <title>The red bayberry genome and genetic basis of sex determination.</title>
        <authorList>
            <person name="Jia H.M."/>
            <person name="Jia H.J."/>
            <person name="Cai Q.L."/>
            <person name="Wang Y."/>
            <person name="Zhao H.B."/>
            <person name="Yang W.F."/>
            <person name="Wang G.Y."/>
            <person name="Li Y.H."/>
            <person name="Zhan D.L."/>
            <person name="Shen Y.T."/>
            <person name="Niu Q.F."/>
            <person name="Chang L."/>
            <person name="Qiu J."/>
            <person name="Zhao L."/>
            <person name="Xie H.B."/>
            <person name="Fu W.Y."/>
            <person name="Jin J."/>
            <person name="Li X.W."/>
            <person name="Jiao Y."/>
            <person name="Zhou C.C."/>
            <person name="Tu T."/>
            <person name="Chai C.Y."/>
            <person name="Gao J.L."/>
            <person name="Fan L.J."/>
            <person name="van de Weg E."/>
            <person name="Wang J.Y."/>
            <person name="Gao Z.S."/>
        </authorList>
    </citation>
    <scope>NUCLEOTIDE SEQUENCE [LARGE SCALE GENOMIC DNA]</scope>
    <source>
        <tissue evidence="2">Leaves</tissue>
    </source>
</reference>
<name>A0A6A1UYA4_9ROSI</name>
<evidence type="ECO:0008006" key="4">
    <source>
        <dbReference type="Google" id="ProtNLM"/>
    </source>
</evidence>
<dbReference type="OrthoDB" id="1918034at2759"/>
<evidence type="ECO:0000313" key="2">
    <source>
        <dbReference type="EMBL" id="KAB1205086.1"/>
    </source>
</evidence>
<dbReference type="GO" id="GO:0016020">
    <property type="term" value="C:membrane"/>
    <property type="evidence" value="ECO:0007669"/>
    <property type="project" value="InterPro"/>
</dbReference>
<dbReference type="SUPFAM" id="SSF64356">
    <property type="entry name" value="SNARE-like"/>
    <property type="match status" value="1"/>
</dbReference>
<dbReference type="InterPro" id="IPR011012">
    <property type="entry name" value="Longin-like_dom_sf"/>
</dbReference>
<gene>
    <name evidence="2" type="ORF">CJ030_MR7G016730</name>
</gene>
<proteinExistence type="predicted"/>
<dbReference type="Proteomes" id="UP000516437">
    <property type="component" value="Chromosome 7"/>
</dbReference>
<organism evidence="2 3">
    <name type="scientific">Morella rubra</name>
    <name type="common">Chinese bayberry</name>
    <dbReference type="NCBI Taxonomy" id="262757"/>
    <lineage>
        <taxon>Eukaryota</taxon>
        <taxon>Viridiplantae</taxon>
        <taxon>Streptophyta</taxon>
        <taxon>Embryophyta</taxon>
        <taxon>Tracheophyta</taxon>
        <taxon>Spermatophyta</taxon>
        <taxon>Magnoliopsida</taxon>
        <taxon>eudicotyledons</taxon>
        <taxon>Gunneridae</taxon>
        <taxon>Pentapetalae</taxon>
        <taxon>rosids</taxon>
        <taxon>fabids</taxon>
        <taxon>Fagales</taxon>
        <taxon>Myricaceae</taxon>
        <taxon>Morella</taxon>
    </lineage>
</organism>
<dbReference type="EMBL" id="RXIC02000025">
    <property type="protein sequence ID" value="KAB1205086.1"/>
    <property type="molecule type" value="Genomic_DNA"/>
</dbReference>
<sequence length="257" mass="29103">MISNPNLILYACIAKGTTVLAQFSREPDLEPFALQCIEKTPPYHSTFSHTVRKRTYTFFIEDPFLYFAVFDEDLVQSEGLGFLHRVKCAFKELIDDGDFRVDWDNLSSHFLQRQCDPIFRETLALDLSLVNSSPGPESNSSRNLSLDSEKAMKMAMTPLLGSNPGKGLMKKKRMFGESNWDANGGALENKVDVGHDMNGVCKDFSLPVQKSVHNDRQKAKQIWRKHVWVVLSLDLFVCSVLFVIWLLVCRGFNCVAG</sequence>
<feature type="transmembrane region" description="Helical" evidence="1">
    <location>
        <begin position="226"/>
        <end position="248"/>
    </location>
</feature>
<protein>
    <recommendedName>
        <fullName evidence="4">Longin domain-containing protein</fullName>
    </recommendedName>
</protein>
<comment type="caution">
    <text evidence="2">The sequence shown here is derived from an EMBL/GenBank/DDBJ whole genome shotgun (WGS) entry which is preliminary data.</text>
</comment>
<dbReference type="PANTHER" id="PTHR47461:SF3">
    <property type="entry name" value="PHYTOLONGIN PHYL2.2"/>
    <property type="match status" value="1"/>
</dbReference>
<dbReference type="AlphaFoldDB" id="A0A6A1UYA4"/>
<keyword evidence="1" id="KW-0472">Membrane</keyword>
<dbReference type="InterPro" id="IPR044783">
    <property type="entry name" value="PHYL"/>
</dbReference>
<evidence type="ECO:0000313" key="3">
    <source>
        <dbReference type="Proteomes" id="UP000516437"/>
    </source>
</evidence>
<dbReference type="Gene3D" id="3.30.450.50">
    <property type="entry name" value="Longin domain"/>
    <property type="match status" value="1"/>
</dbReference>